<organism evidence="3 4">
    <name type="scientific">Lentilactobacillus diolivorans DSM 14421</name>
    <dbReference type="NCBI Taxonomy" id="1423739"/>
    <lineage>
        <taxon>Bacteria</taxon>
        <taxon>Bacillati</taxon>
        <taxon>Bacillota</taxon>
        <taxon>Bacilli</taxon>
        <taxon>Lactobacillales</taxon>
        <taxon>Lactobacillaceae</taxon>
        <taxon>Lentilactobacillus</taxon>
    </lineage>
</organism>
<protein>
    <submittedName>
        <fullName evidence="3">Uncharacterized protein</fullName>
    </submittedName>
</protein>
<name>A0A0R1SHX9_9LACO</name>
<accession>A0A0R1SHX9</accession>
<evidence type="ECO:0000313" key="4">
    <source>
        <dbReference type="Proteomes" id="UP000052013"/>
    </source>
</evidence>
<evidence type="ECO:0000313" key="3">
    <source>
        <dbReference type="EMBL" id="KRL67108.1"/>
    </source>
</evidence>
<dbReference type="EMBL" id="AZEY01000034">
    <property type="protein sequence ID" value="KRL67108.1"/>
    <property type="molecule type" value="Genomic_DNA"/>
</dbReference>
<dbReference type="Pfam" id="PF04865">
    <property type="entry name" value="Baseplate_J"/>
    <property type="match status" value="1"/>
</dbReference>
<dbReference type="STRING" id="1423739.FC85_GL002703"/>
<comment type="caution">
    <text evidence="3">The sequence shown here is derived from an EMBL/GenBank/DDBJ whole genome shotgun (WGS) entry which is preliminary data.</text>
</comment>
<dbReference type="InterPro" id="IPR058530">
    <property type="entry name" value="Baseplate_J-like_C"/>
</dbReference>
<evidence type="ECO:0000259" key="1">
    <source>
        <dbReference type="Pfam" id="PF04865"/>
    </source>
</evidence>
<dbReference type="InterPro" id="IPR006949">
    <property type="entry name" value="Barrel_Baseplate_J-like"/>
</dbReference>
<dbReference type="PATRIC" id="fig|1423739.3.peg.2804"/>
<reference evidence="3 4" key="1">
    <citation type="journal article" date="2015" name="Genome Announc.">
        <title>Expanding the biotechnology potential of lactobacilli through comparative genomics of 213 strains and associated genera.</title>
        <authorList>
            <person name="Sun Z."/>
            <person name="Harris H.M."/>
            <person name="McCann A."/>
            <person name="Guo C."/>
            <person name="Argimon S."/>
            <person name="Zhang W."/>
            <person name="Yang X."/>
            <person name="Jeffery I.B."/>
            <person name="Cooney J.C."/>
            <person name="Kagawa T.F."/>
            <person name="Liu W."/>
            <person name="Song Y."/>
            <person name="Salvetti E."/>
            <person name="Wrobel A."/>
            <person name="Rasinkangas P."/>
            <person name="Parkhill J."/>
            <person name="Rea M.C."/>
            <person name="O'Sullivan O."/>
            <person name="Ritari J."/>
            <person name="Douillard F.P."/>
            <person name="Paul Ross R."/>
            <person name="Yang R."/>
            <person name="Briner A.E."/>
            <person name="Felis G.E."/>
            <person name="de Vos W.M."/>
            <person name="Barrangou R."/>
            <person name="Klaenhammer T.R."/>
            <person name="Caufield P.W."/>
            <person name="Cui Y."/>
            <person name="Zhang H."/>
            <person name="O'Toole P.W."/>
        </authorList>
    </citation>
    <scope>NUCLEOTIDE SEQUENCE [LARGE SCALE GENOMIC DNA]</scope>
    <source>
        <strain evidence="3 4">DSM 14421</strain>
    </source>
</reference>
<dbReference type="Proteomes" id="UP000052013">
    <property type="component" value="Unassembled WGS sequence"/>
</dbReference>
<dbReference type="PANTHER" id="PTHR37829:SF3">
    <property type="entry name" value="PROTEIN JAYE-RELATED"/>
    <property type="match status" value="1"/>
</dbReference>
<feature type="domain" description="Baseplate protein J-like barrel" evidence="1">
    <location>
        <begin position="95"/>
        <end position="182"/>
    </location>
</feature>
<dbReference type="Pfam" id="PF26079">
    <property type="entry name" value="Baseplate_J_C"/>
    <property type="match status" value="1"/>
</dbReference>
<dbReference type="PANTHER" id="PTHR37829">
    <property type="entry name" value="PHAGE-LIKE ELEMENT PBSX PROTEIN XKDT"/>
    <property type="match status" value="1"/>
</dbReference>
<proteinExistence type="predicted"/>
<dbReference type="RefSeq" id="WP_057864283.1">
    <property type="nucleotide sequence ID" value="NZ_AZEY01000034.1"/>
</dbReference>
<evidence type="ECO:0000259" key="2">
    <source>
        <dbReference type="Pfam" id="PF26079"/>
    </source>
</evidence>
<dbReference type="InterPro" id="IPR052399">
    <property type="entry name" value="Phage_Baseplate_Assmbl_Protein"/>
</dbReference>
<sequence length="391" mass="42161">MAFDDTGYYVESYNEEVDKQTTIFKKFLGDDINDEPQSTYGRLIRSIAYNNWKENQKQQQVWLNAYVQFASGVSLDYLAYNRGIFRNQSQQANATVNITGTSAVLLEGGTTEFMTDDGTYFVLVEDTVLSDDDGDGTFTATASVVSEDYSSDTNVQAHTITEFATPVDGVDTVDNPQPAVGGADEETDDSLRQRILETNVANIGSTIDGIYTALDSVNGIRDKYIDNNTSGVTDANGTPAHALQIVVYGGTDQDIANAVRKAKGAGTQTFGSLSAVAYDIAGTPETIYFNRATEVPIYFAITVKANSNWNADSGTDDVLNALQNYVNNLHMGRPVYISAVYGALAQVQGIDSFVVQMGLDKTKLAATDVTLGITQAPVVNADEIEVTTTNG</sequence>
<gene>
    <name evidence="3" type="ORF">FC85_GL002703</name>
</gene>
<dbReference type="AlphaFoldDB" id="A0A0R1SHX9"/>
<feature type="domain" description="Baseplate J-like C-terminal" evidence="2">
    <location>
        <begin position="299"/>
        <end position="358"/>
    </location>
</feature>